<comment type="caution">
    <text evidence="1">The sequence shown here is derived from an EMBL/GenBank/DDBJ whole genome shotgun (WGS) entry which is preliminary data.</text>
</comment>
<organism evidence="1 2">
    <name type="scientific">Camellia lanceoleosa</name>
    <dbReference type="NCBI Taxonomy" id="1840588"/>
    <lineage>
        <taxon>Eukaryota</taxon>
        <taxon>Viridiplantae</taxon>
        <taxon>Streptophyta</taxon>
        <taxon>Embryophyta</taxon>
        <taxon>Tracheophyta</taxon>
        <taxon>Spermatophyta</taxon>
        <taxon>Magnoliopsida</taxon>
        <taxon>eudicotyledons</taxon>
        <taxon>Gunneridae</taxon>
        <taxon>Pentapetalae</taxon>
        <taxon>asterids</taxon>
        <taxon>Ericales</taxon>
        <taxon>Theaceae</taxon>
        <taxon>Camellia</taxon>
    </lineage>
</organism>
<dbReference type="EMBL" id="CM045770">
    <property type="protein sequence ID" value="KAI7993068.1"/>
    <property type="molecule type" value="Genomic_DNA"/>
</dbReference>
<sequence>MKTPRDRKIYEMGRKIWGKKLKNSRRESKSVEEEEDGGFQGEVDLGDFPALMREVSGIFPENRVYREGLERLGREKLMSLNEKWMVQRMEEAGLLARKAELFYEQTKLELQSSVVSM</sequence>
<evidence type="ECO:0000313" key="1">
    <source>
        <dbReference type="EMBL" id="KAI7993068.1"/>
    </source>
</evidence>
<keyword evidence="2" id="KW-1185">Reference proteome</keyword>
<accession>A0ACC0FXN4</accession>
<gene>
    <name evidence="1" type="ORF">LOK49_LG12G01771</name>
</gene>
<proteinExistence type="predicted"/>
<name>A0ACC0FXN4_9ERIC</name>
<protein>
    <submittedName>
        <fullName evidence="1">Uncharacterized protein</fullName>
    </submittedName>
</protein>
<reference evidence="1 2" key="1">
    <citation type="journal article" date="2022" name="Plant J.">
        <title>Chromosome-level genome of Camellia lanceoleosa provides a valuable resource for understanding genome evolution and self-incompatibility.</title>
        <authorList>
            <person name="Gong W."/>
            <person name="Xiao S."/>
            <person name="Wang L."/>
            <person name="Liao Z."/>
            <person name="Chang Y."/>
            <person name="Mo W."/>
            <person name="Hu G."/>
            <person name="Li W."/>
            <person name="Zhao G."/>
            <person name="Zhu H."/>
            <person name="Hu X."/>
            <person name="Ji K."/>
            <person name="Xiang X."/>
            <person name="Song Q."/>
            <person name="Yuan D."/>
            <person name="Jin S."/>
            <person name="Zhang L."/>
        </authorList>
    </citation>
    <scope>NUCLEOTIDE SEQUENCE [LARGE SCALE GENOMIC DNA]</scope>
    <source>
        <strain evidence="1">SQ_2022a</strain>
    </source>
</reference>
<evidence type="ECO:0000313" key="2">
    <source>
        <dbReference type="Proteomes" id="UP001060215"/>
    </source>
</evidence>
<dbReference type="Proteomes" id="UP001060215">
    <property type="component" value="Chromosome 13"/>
</dbReference>